<evidence type="ECO:0000259" key="1">
    <source>
        <dbReference type="PROSITE" id="PS50097"/>
    </source>
</evidence>
<name>A0ABD0M0W4_9CAEN</name>
<evidence type="ECO:0000313" key="3">
    <source>
        <dbReference type="Proteomes" id="UP001519460"/>
    </source>
</evidence>
<accession>A0ABD0M0W4</accession>
<organism evidence="2 3">
    <name type="scientific">Batillaria attramentaria</name>
    <dbReference type="NCBI Taxonomy" id="370345"/>
    <lineage>
        <taxon>Eukaryota</taxon>
        <taxon>Metazoa</taxon>
        <taxon>Spiralia</taxon>
        <taxon>Lophotrochozoa</taxon>
        <taxon>Mollusca</taxon>
        <taxon>Gastropoda</taxon>
        <taxon>Caenogastropoda</taxon>
        <taxon>Sorbeoconcha</taxon>
        <taxon>Cerithioidea</taxon>
        <taxon>Batillariidae</taxon>
        <taxon>Batillaria</taxon>
    </lineage>
</organism>
<dbReference type="PANTHER" id="PTHR22744:SF17">
    <property type="entry name" value="BTB DOMAIN-CONTAINING PROTEIN"/>
    <property type="match status" value="1"/>
</dbReference>
<proteinExistence type="predicted"/>
<protein>
    <recommendedName>
        <fullName evidence="1">BTB domain-containing protein</fullName>
    </recommendedName>
</protein>
<reference evidence="2 3" key="1">
    <citation type="journal article" date="2023" name="Sci. Data">
        <title>Genome assembly of the Korean intertidal mud-creeper Batillaria attramentaria.</title>
        <authorList>
            <person name="Patra A.K."/>
            <person name="Ho P.T."/>
            <person name="Jun S."/>
            <person name="Lee S.J."/>
            <person name="Kim Y."/>
            <person name="Won Y.J."/>
        </authorList>
    </citation>
    <scope>NUCLEOTIDE SEQUENCE [LARGE SCALE GENOMIC DNA]</scope>
    <source>
        <strain evidence="2">Wonlab-2016</strain>
    </source>
</reference>
<dbReference type="Gene3D" id="3.30.710.10">
    <property type="entry name" value="Potassium Channel Kv1.1, Chain A"/>
    <property type="match status" value="1"/>
</dbReference>
<evidence type="ECO:0000313" key="2">
    <source>
        <dbReference type="EMBL" id="KAK7505033.1"/>
    </source>
</evidence>
<dbReference type="InterPro" id="IPR011333">
    <property type="entry name" value="SKP1/BTB/POZ_sf"/>
</dbReference>
<dbReference type="PANTHER" id="PTHR22744">
    <property type="entry name" value="HELIX LOOP HELIX PROTEIN 21-RELATED"/>
    <property type="match status" value="1"/>
</dbReference>
<dbReference type="PROSITE" id="PS50097">
    <property type="entry name" value="BTB"/>
    <property type="match status" value="1"/>
</dbReference>
<sequence length="182" mass="20533">MAGKLNTEHPAGPFETPDDTTDVIFIVEQKKLYFNKVLLGMCSPVFKRMFTADFKEKSEKEIPLPGKKHEDMVAFLQQIHPLHCGEPITDTNISQILPLADEYDVDSIRKKCEQYIGVQVQLNAAHKLSNDRPPVLLAYGGEVQNSHSIDRGFWKLALRGRQQTCRIIVVSVLCQAQLRGIS</sequence>
<dbReference type="InterPro" id="IPR000210">
    <property type="entry name" value="BTB/POZ_dom"/>
</dbReference>
<dbReference type="EMBL" id="JACVVK020000012">
    <property type="protein sequence ID" value="KAK7505033.1"/>
    <property type="molecule type" value="Genomic_DNA"/>
</dbReference>
<comment type="caution">
    <text evidence="2">The sequence shown here is derived from an EMBL/GenBank/DDBJ whole genome shotgun (WGS) entry which is preliminary data.</text>
</comment>
<dbReference type="Proteomes" id="UP001519460">
    <property type="component" value="Unassembled WGS sequence"/>
</dbReference>
<gene>
    <name evidence="2" type="ORF">BaRGS_00003603</name>
</gene>
<keyword evidence="3" id="KW-1185">Reference proteome</keyword>
<dbReference type="SMART" id="SM00225">
    <property type="entry name" value="BTB"/>
    <property type="match status" value="1"/>
</dbReference>
<feature type="domain" description="BTB" evidence="1">
    <location>
        <begin position="21"/>
        <end position="80"/>
    </location>
</feature>
<dbReference type="Pfam" id="PF00651">
    <property type="entry name" value="BTB"/>
    <property type="match status" value="1"/>
</dbReference>
<dbReference type="SUPFAM" id="SSF54695">
    <property type="entry name" value="POZ domain"/>
    <property type="match status" value="1"/>
</dbReference>
<dbReference type="AlphaFoldDB" id="A0ABD0M0W4"/>